<name>A0A8D8B6E0_CULPI</name>
<dbReference type="AlphaFoldDB" id="A0A8D8B6E0"/>
<reference evidence="1" key="1">
    <citation type="submission" date="2021-05" db="EMBL/GenBank/DDBJ databases">
        <authorList>
            <person name="Alioto T."/>
            <person name="Alioto T."/>
            <person name="Gomez Garrido J."/>
        </authorList>
    </citation>
    <scope>NUCLEOTIDE SEQUENCE</scope>
</reference>
<proteinExistence type="predicted"/>
<organism evidence="1">
    <name type="scientific">Culex pipiens</name>
    <name type="common">House mosquito</name>
    <dbReference type="NCBI Taxonomy" id="7175"/>
    <lineage>
        <taxon>Eukaryota</taxon>
        <taxon>Metazoa</taxon>
        <taxon>Ecdysozoa</taxon>
        <taxon>Arthropoda</taxon>
        <taxon>Hexapoda</taxon>
        <taxon>Insecta</taxon>
        <taxon>Pterygota</taxon>
        <taxon>Neoptera</taxon>
        <taxon>Endopterygota</taxon>
        <taxon>Diptera</taxon>
        <taxon>Nematocera</taxon>
        <taxon>Culicoidea</taxon>
        <taxon>Culicidae</taxon>
        <taxon>Culicinae</taxon>
        <taxon>Culicini</taxon>
        <taxon>Culex</taxon>
        <taxon>Culex</taxon>
    </lineage>
</organism>
<evidence type="ECO:0000313" key="1">
    <source>
        <dbReference type="EMBL" id="CAG6468424.1"/>
    </source>
</evidence>
<sequence length="138" mass="15624">MDSHGWWSTKPVRTGPNHSIVVDHIETAGVGGVSYANTRMTNASIGHIPEPVGRTNIKRSRIPNSNEISIMDLFERKRSKLVGWYLLRLPHPRQSVQNKTDSHTMEEPTDCFSWWPTEPIRTGPIIPSLRIRSTQSAL</sequence>
<dbReference type="EMBL" id="HBUE01060566">
    <property type="protein sequence ID" value="CAG6468424.1"/>
    <property type="molecule type" value="Transcribed_RNA"/>
</dbReference>
<protein>
    <submittedName>
        <fullName evidence="1">(northern house mosquito) hypothetical protein</fullName>
    </submittedName>
</protein>
<accession>A0A8D8B6E0</accession>